<protein>
    <recommendedName>
        <fullName evidence="3">DUF2783 domain-containing protein</fullName>
    </recommendedName>
</protein>
<dbReference type="InterPro" id="IPR021233">
    <property type="entry name" value="DUF2783"/>
</dbReference>
<keyword evidence="2" id="KW-1185">Reference proteome</keyword>
<evidence type="ECO:0000313" key="1">
    <source>
        <dbReference type="EMBL" id="SFC70540.1"/>
    </source>
</evidence>
<dbReference type="RefSeq" id="WP_093361246.1">
    <property type="nucleotide sequence ID" value="NZ_FOLG01000008.1"/>
</dbReference>
<reference evidence="1 2" key="1">
    <citation type="submission" date="2016-10" db="EMBL/GenBank/DDBJ databases">
        <authorList>
            <person name="de Groot N.N."/>
        </authorList>
    </citation>
    <scope>NUCLEOTIDE SEQUENCE [LARGE SCALE GENOMIC DNA]</scope>
    <source>
        <strain evidence="1 2">DSM 19548</strain>
    </source>
</reference>
<dbReference type="Pfam" id="PF10932">
    <property type="entry name" value="DUF2783"/>
    <property type="match status" value="1"/>
</dbReference>
<evidence type="ECO:0008006" key="3">
    <source>
        <dbReference type="Google" id="ProtNLM"/>
    </source>
</evidence>
<evidence type="ECO:0000313" key="2">
    <source>
        <dbReference type="Proteomes" id="UP000198728"/>
    </source>
</evidence>
<accession>A0A1I1LM44</accession>
<dbReference type="EMBL" id="FOLG01000008">
    <property type="protein sequence ID" value="SFC70540.1"/>
    <property type="molecule type" value="Genomic_DNA"/>
</dbReference>
<sequence>MSELILTPNIDRGDDFYAALLKAHDGLNKADSDALNARLLLVLANHIGDGEVLAQAIEAAANAAPR</sequence>
<proteinExistence type="predicted"/>
<organism evidence="1 2">
    <name type="scientific">Tropicimonas isoalkanivorans</name>
    <dbReference type="NCBI Taxonomy" id="441112"/>
    <lineage>
        <taxon>Bacteria</taxon>
        <taxon>Pseudomonadati</taxon>
        <taxon>Pseudomonadota</taxon>
        <taxon>Alphaproteobacteria</taxon>
        <taxon>Rhodobacterales</taxon>
        <taxon>Roseobacteraceae</taxon>
        <taxon>Tropicimonas</taxon>
    </lineage>
</organism>
<dbReference type="STRING" id="441112.SAMN04488094_10844"/>
<dbReference type="AlphaFoldDB" id="A0A1I1LM44"/>
<name>A0A1I1LM44_9RHOB</name>
<dbReference type="Proteomes" id="UP000198728">
    <property type="component" value="Unassembled WGS sequence"/>
</dbReference>
<gene>
    <name evidence="1" type="ORF">SAMN04488094_10844</name>
</gene>
<dbReference type="OrthoDB" id="8420594at2"/>